<dbReference type="EMBL" id="MHQI01000033">
    <property type="protein sequence ID" value="OGZ99798.1"/>
    <property type="molecule type" value="Genomic_DNA"/>
</dbReference>
<comment type="caution">
    <text evidence="2">The sequence shown here is derived from an EMBL/GenBank/DDBJ whole genome shotgun (WGS) entry which is preliminary data.</text>
</comment>
<feature type="transmembrane region" description="Helical" evidence="1">
    <location>
        <begin position="6"/>
        <end position="24"/>
    </location>
</feature>
<dbReference type="AlphaFoldDB" id="A0A1G2KN14"/>
<evidence type="ECO:0000313" key="3">
    <source>
        <dbReference type="Proteomes" id="UP000179023"/>
    </source>
</evidence>
<gene>
    <name evidence="2" type="ORF">A3C07_02165</name>
</gene>
<keyword evidence="1" id="KW-1133">Transmembrane helix</keyword>
<keyword evidence="1" id="KW-0812">Transmembrane</keyword>
<evidence type="ECO:0000313" key="2">
    <source>
        <dbReference type="EMBL" id="OGZ99798.1"/>
    </source>
</evidence>
<organism evidence="2 3">
    <name type="scientific">Candidatus Sungbacteria bacterium RIFCSPHIGHO2_02_FULL_47_11</name>
    <dbReference type="NCBI Taxonomy" id="1802270"/>
    <lineage>
        <taxon>Bacteria</taxon>
        <taxon>Candidatus Sungiibacteriota</taxon>
    </lineage>
</organism>
<reference evidence="2 3" key="1">
    <citation type="journal article" date="2016" name="Nat. Commun.">
        <title>Thousands of microbial genomes shed light on interconnected biogeochemical processes in an aquifer system.</title>
        <authorList>
            <person name="Anantharaman K."/>
            <person name="Brown C.T."/>
            <person name="Hug L.A."/>
            <person name="Sharon I."/>
            <person name="Castelle C.J."/>
            <person name="Probst A.J."/>
            <person name="Thomas B.C."/>
            <person name="Singh A."/>
            <person name="Wilkins M.J."/>
            <person name="Karaoz U."/>
            <person name="Brodie E.L."/>
            <person name="Williams K.H."/>
            <person name="Hubbard S.S."/>
            <person name="Banfield J.F."/>
        </authorList>
    </citation>
    <scope>NUCLEOTIDE SEQUENCE [LARGE SCALE GENOMIC DNA]</scope>
</reference>
<proteinExistence type="predicted"/>
<name>A0A1G2KN14_9BACT</name>
<evidence type="ECO:0000256" key="1">
    <source>
        <dbReference type="SAM" id="Phobius"/>
    </source>
</evidence>
<keyword evidence="1" id="KW-0472">Membrane</keyword>
<sequence length="143" mass="16132">MIPLLVVLLGIAVLVIIGMILLNARSKLKSEPEPKEKVFGLKEAEDLLQYVTDTEKNSVIQKAILGVVVWFVKYLGYKNIAYEEALVVTGRLLHQDGNNAEKIKSHKKEIEDIKTLVAEIEIATKNINGRMDELTRITETFQK</sequence>
<protein>
    <submittedName>
        <fullName evidence="2">Uncharacterized protein</fullName>
    </submittedName>
</protein>
<accession>A0A1G2KN14</accession>
<dbReference type="Proteomes" id="UP000179023">
    <property type="component" value="Unassembled WGS sequence"/>
</dbReference>